<dbReference type="GO" id="GO:0030992">
    <property type="term" value="C:intraciliary transport particle B"/>
    <property type="evidence" value="ECO:0007669"/>
    <property type="project" value="TreeGrafter"/>
</dbReference>
<name>A0A077ZA58_TRITR</name>
<keyword evidence="3" id="KW-0966">Cell projection</keyword>
<dbReference type="Proteomes" id="UP000030665">
    <property type="component" value="Unassembled WGS sequence"/>
</dbReference>
<dbReference type="Pfam" id="PF23355">
    <property type="entry name" value="IFT52_GIFT"/>
    <property type="match status" value="1"/>
</dbReference>
<dbReference type="Pfam" id="PF21178">
    <property type="entry name" value="Itf52_C"/>
    <property type="match status" value="1"/>
</dbReference>
<dbReference type="InterPro" id="IPR039975">
    <property type="entry name" value="IFT52"/>
</dbReference>
<accession>A0A077ZA58</accession>
<dbReference type="PANTHER" id="PTHR12969:SF7">
    <property type="entry name" value="INTRAFLAGELLAR TRANSPORT PROTEIN 52 HOMOLOG"/>
    <property type="match status" value="1"/>
</dbReference>
<evidence type="ECO:0000259" key="2">
    <source>
        <dbReference type="Pfam" id="PF23355"/>
    </source>
</evidence>
<dbReference type="InterPro" id="IPR055458">
    <property type="entry name" value="IFT52_GIFT"/>
</dbReference>
<dbReference type="GO" id="GO:0042073">
    <property type="term" value="P:intraciliary transport"/>
    <property type="evidence" value="ECO:0007669"/>
    <property type="project" value="TreeGrafter"/>
</dbReference>
<evidence type="ECO:0000313" key="4">
    <source>
        <dbReference type="Proteomes" id="UP000030665"/>
    </source>
</evidence>
<dbReference type="GO" id="GO:0005814">
    <property type="term" value="C:centriole"/>
    <property type="evidence" value="ECO:0007669"/>
    <property type="project" value="TreeGrafter"/>
</dbReference>
<dbReference type="EMBL" id="HG806052">
    <property type="protein sequence ID" value="CDW56543.1"/>
    <property type="molecule type" value="Genomic_DNA"/>
</dbReference>
<dbReference type="PANTHER" id="PTHR12969">
    <property type="entry name" value="NGD5/OSM-6/IFT52"/>
    <property type="match status" value="1"/>
</dbReference>
<protein>
    <submittedName>
        <fullName evidence="3">Intraflagellar transport protein 52</fullName>
    </submittedName>
</protein>
<reference evidence="3" key="2">
    <citation type="submission" date="2014-03" db="EMBL/GenBank/DDBJ databases">
        <title>The whipworm genome and dual-species transcriptomics of an intimate host-pathogen interaction.</title>
        <authorList>
            <person name="Foth B.J."/>
            <person name="Tsai I.J."/>
            <person name="Reid A.J."/>
            <person name="Bancroft A.J."/>
            <person name="Nichol S."/>
            <person name="Tracey A."/>
            <person name="Holroyd N."/>
            <person name="Cotton J.A."/>
            <person name="Stanley E.J."/>
            <person name="Zarowiecki M."/>
            <person name="Liu J.Z."/>
            <person name="Huckvale T."/>
            <person name="Cooper P.J."/>
            <person name="Grencis R.K."/>
            <person name="Berriman M."/>
        </authorList>
    </citation>
    <scope>NUCLEOTIDE SEQUENCE [LARGE SCALE GENOMIC DNA]</scope>
</reference>
<dbReference type="OrthoDB" id="10259368at2759"/>
<dbReference type="AlphaFoldDB" id="A0A077ZA58"/>
<dbReference type="GO" id="GO:0060271">
    <property type="term" value="P:cilium assembly"/>
    <property type="evidence" value="ECO:0007669"/>
    <property type="project" value="TreeGrafter"/>
</dbReference>
<feature type="domain" description="Intraflagellar transport protein 52 C-terminal" evidence="1">
    <location>
        <begin position="274"/>
        <end position="324"/>
    </location>
</feature>
<proteinExistence type="predicted"/>
<evidence type="ECO:0000259" key="1">
    <source>
        <dbReference type="Pfam" id="PF21178"/>
    </source>
</evidence>
<organism evidence="3 4">
    <name type="scientific">Trichuris trichiura</name>
    <name type="common">Whipworm</name>
    <name type="synonym">Trichocephalus trichiurus</name>
    <dbReference type="NCBI Taxonomy" id="36087"/>
    <lineage>
        <taxon>Eukaryota</taxon>
        <taxon>Metazoa</taxon>
        <taxon>Ecdysozoa</taxon>
        <taxon>Nematoda</taxon>
        <taxon>Enoplea</taxon>
        <taxon>Dorylaimia</taxon>
        <taxon>Trichinellida</taxon>
        <taxon>Trichuridae</taxon>
        <taxon>Trichuris</taxon>
    </lineage>
</organism>
<keyword evidence="3" id="KW-0969">Cilium</keyword>
<sequence>MQGIETCQKFVEAGHNLFVLIAAKGKKGRLIESLNDFLEPYGIKVNDDSVIRTRFDKYFHPMEALVVDGVGATALAMVAGRSPSDDEFSCSKALKFVYPYGCTLTLTKGACAQLLSSGSMCHPFNQSLCALFHSKVGSESSGGKVLVIGSNIIFSDAFLDKEDNNLLLVTICMLLTPMEYHVTPDSVAGSNEVKCCLQEAETKPLSDNIEHIFNSTLHSIDYRLWPDVIRKVNYAALMSNWTVRANLRFAQVFPPIFRIPSLPALELIDLDEEFASESERLALEARKHTEDQLDAFIMKCAEILAITEHLKPGFQSPKNVLEFVCNQVMEFKKLNQFNVETPDTKVYGFFWKELNADIFQNLELVRR</sequence>
<dbReference type="InterPro" id="IPR048643">
    <property type="entry name" value="Itf52_C"/>
</dbReference>
<gene>
    <name evidence="3" type="ORF">TTRE_0000482301</name>
</gene>
<dbReference type="GO" id="GO:0005929">
    <property type="term" value="C:cilium"/>
    <property type="evidence" value="ECO:0007669"/>
    <property type="project" value="TreeGrafter"/>
</dbReference>
<keyword evidence="3" id="KW-0282">Flagellum</keyword>
<dbReference type="STRING" id="36087.A0A077ZA58"/>
<reference evidence="3" key="1">
    <citation type="submission" date="2014-01" db="EMBL/GenBank/DDBJ databases">
        <authorList>
            <person name="Aslett M."/>
        </authorList>
    </citation>
    <scope>NUCLEOTIDE SEQUENCE</scope>
</reference>
<dbReference type="Gene3D" id="6.10.250.2800">
    <property type="match status" value="1"/>
</dbReference>
<dbReference type="CDD" id="cd23683">
    <property type="entry name" value="IFT52_CTD"/>
    <property type="match status" value="1"/>
</dbReference>
<evidence type="ECO:0000313" key="3">
    <source>
        <dbReference type="EMBL" id="CDW56543.1"/>
    </source>
</evidence>
<feature type="domain" description="IFT52 GIFT" evidence="2">
    <location>
        <begin position="4"/>
        <end position="179"/>
    </location>
</feature>
<keyword evidence="4" id="KW-1185">Reference proteome</keyword>